<evidence type="ECO:0000256" key="1">
    <source>
        <dbReference type="SAM" id="MobiDB-lite"/>
    </source>
</evidence>
<gene>
    <name evidence="3" type="ORF">DES41_102270</name>
</gene>
<dbReference type="Pfam" id="PF04375">
    <property type="entry name" value="HemX"/>
    <property type="match status" value="1"/>
</dbReference>
<keyword evidence="2" id="KW-1133">Transmembrane helix</keyword>
<dbReference type="Proteomes" id="UP000252884">
    <property type="component" value="Unassembled WGS sequence"/>
</dbReference>
<keyword evidence="2" id="KW-0472">Membrane</keyword>
<feature type="transmembrane region" description="Helical" evidence="2">
    <location>
        <begin position="33"/>
        <end position="53"/>
    </location>
</feature>
<dbReference type="AlphaFoldDB" id="A0A368Y121"/>
<keyword evidence="4" id="KW-1185">Reference proteome</keyword>
<keyword evidence="2" id="KW-0812">Transmembrane</keyword>
<evidence type="ECO:0000313" key="3">
    <source>
        <dbReference type="EMBL" id="RCW73953.1"/>
    </source>
</evidence>
<reference evidence="3 4" key="1">
    <citation type="submission" date="2018-07" db="EMBL/GenBank/DDBJ databases">
        <title>Genomic Encyclopedia of Type Strains, Phase IV (KMG-IV): sequencing the most valuable type-strain genomes for metagenomic binning, comparative biology and taxonomic classification.</title>
        <authorList>
            <person name="Goeker M."/>
        </authorList>
    </citation>
    <scope>NUCLEOTIDE SEQUENCE [LARGE SCALE GENOMIC DNA]</scope>
    <source>
        <strain evidence="3 4">DSM 21634</strain>
    </source>
</reference>
<dbReference type="EMBL" id="QPJK01000002">
    <property type="protein sequence ID" value="RCW73953.1"/>
    <property type="molecule type" value="Genomic_DNA"/>
</dbReference>
<feature type="region of interest" description="Disordered" evidence="1">
    <location>
        <begin position="1"/>
        <end position="26"/>
    </location>
</feature>
<proteinExistence type="predicted"/>
<evidence type="ECO:0000313" key="4">
    <source>
        <dbReference type="Proteomes" id="UP000252884"/>
    </source>
</evidence>
<sequence length="352" mass="38489">MNAAELSSEPLPGHAATGPAPQARPPATTAPRVLVLFLALLVVLALAAVGLLWQKVGGMQENLARQSADTQARAMEARAAAREAQDLARETAARQAVSDTKLGEATLQRAQIDELLASLSRSRDETLVVDLESSLRLAQQQAQLTLTAEPLLAALRTADQRLERAAQPRLEPVRRAVARDTEAIRSTQITDTQTILEKLDDLVRQIDDVPMLNAVLAANLAKGQAQAEPPSEHWWLRIWQLVRAEAARLMRVSRIDQPEAALLAPDQTYFLRENLKLRLLNVRMGLLARQFPSARADAAAAAFMLHRYFDPAARRTQQFANTLSDVQAQLKAVELPRIDETLSALATAAAGR</sequence>
<dbReference type="InterPro" id="IPR007470">
    <property type="entry name" value="HemX"/>
</dbReference>
<dbReference type="PANTHER" id="PTHR38043">
    <property type="entry name" value="PROTEIN HEMX"/>
    <property type="match status" value="1"/>
</dbReference>
<comment type="caution">
    <text evidence="3">The sequence shown here is derived from an EMBL/GenBank/DDBJ whole genome shotgun (WGS) entry which is preliminary data.</text>
</comment>
<name>A0A368Y121_9BURK</name>
<dbReference type="GO" id="GO:0032259">
    <property type="term" value="P:methylation"/>
    <property type="evidence" value="ECO:0007669"/>
    <property type="project" value="UniProtKB-KW"/>
</dbReference>
<protein>
    <submittedName>
        <fullName evidence="3">Uroporphyrin-3 C-methyltransferase</fullName>
    </submittedName>
</protein>
<accession>A0A368Y121</accession>
<dbReference type="OrthoDB" id="9787650at2"/>
<feature type="compositionally biased region" description="Low complexity" evidence="1">
    <location>
        <begin position="15"/>
        <end position="26"/>
    </location>
</feature>
<keyword evidence="3" id="KW-0489">Methyltransferase</keyword>
<evidence type="ECO:0000256" key="2">
    <source>
        <dbReference type="SAM" id="Phobius"/>
    </source>
</evidence>
<organism evidence="3 4">
    <name type="scientific">Pseudorhodoferax soli</name>
    <dbReference type="NCBI Taxonomy" id="545864"/>
    <lineage>
        <taxon>Bacteria</taxon>
        <taxon>Pseudomonadati</taxon>
        <taxon>Pseudomonadota</taxon>
        <taxon>Betaproteobacteria</taxon>
        <taxon>Burkholderiales</taxon>
        <taxon>Comamonadaceae</taxon>
    </lineage>
</organism>
<dbReference type="GO" id="GO:0008168">
    <property type="term" value="F:methyltransferase activity"/>
    <property type="evidence" value="ECO:0007669"/>
    <property type="project" value="UniProtKB-KW"/>
</dbReference>
<dbReference type="PANTHER" id="PTHR38043:SF1">
    <property type="entry name" value="PROTEIN HEMX"/>
    <property type="match status" value="1"/>
</dbReference>
<dbReference type="RefSeq" id="WP_114467103.1">
    <property type="nucleotide sequence ID" value="NZ_QPJK01000002.1"/>
</dbReference>
<keyword evidence="3" id="KW-0808">Transferase</keyword>